<dbReference type="PRINTS" id="PR00039">
    <property type="entry name" value="HTHLYSR"/>
</dbReference>
<dbReference type="Pfam" id="PF03466">
    <property type="entry name" value="LysR_substrate"/>
    <property type="match status" value="1"/>
</dbReference>
<dbReference type="InterPro" id="IPR000847">
    <property type="entry name" value="LysR_HTH_N"/>
</dbReference>
<reference evidence="7" key="1">
    <citation type="submission" date="2017-06" db="EMBL/GenBank/DDBJ databases">
        <title>Herbaspirillum phytohormonus sp. nov., isolated from the root nodule of Robinia pseudoacacia in lead-zinc mine.</title>
        <authorList>
            <person name="Fan M."/>
            <person name="Lin Y."/>
        </authorList>
    </citation>
    <scope>NUCLEOTIDE SEQUENCE [LARGE SCALE GENOMIC DNA]</scope>
    <source>
        <strain evidence="7">SC-089</strain>
    </source>
</reference>
<dbReference type="PANTHER" id="PTHR30537:SF74">
    <property type="entry name" value="HTH-TYPE TRANSCRIPTIONAL REGULATOR TRPI"/>
    <property type="match status" value="1"/>
</dbReference>
<dbReference type="EMBL" id="NJIH01000007">
    <property type="protein sequence ID" value="OWT58980.1"/>
    <property type="molecule type" value="Genomic_DNA"/>
</dbReference>
<dbReference type="Proteomes" id="UP000214603">
    <property type="component" value="Unassembled WGS sequence"/>
</dbReference>
<proteinExistence type="inferred from homology"/>
<dbReference type="GO" id="GO:0043565">
    <property type="term" value="F:sequence-specific DNA binding"/>
    <property type="evidence" value="ECO:0007669"/>
    <property type="project" value="TreeGrafter"/>
</dbReference>
<comment type="caution">
    <text evidence="6">The sequence shown here is derived from an EMBL/GenBank/DDBJ whole genome shotgun (WGS) entry which is preliminary data.</text>
</comment>
<dbReference type="OrthoDB" id="8683153at2"/>
<evidence type="ECO:0000313" key="6">
    <source>
        <dbReference type="EMBL" id="OWT58980.1"/>
    </source>
</evidence>
<dbReference type="SUPFAM" id="SSF46785">
    <property type="entry name" value="Winged helix' DNA-binding domain"/>
    <property type="match status" value="1"/>
</dbReference>
<dbReference type="GO" id="GO:0003700">
    <property type="term" value="F:DNA-binding transcription factor activity"/>
    <property type="evidence" value="ECO:0007669"/>
    <property type="project" value="InterPro"/>
</dbReference>
<dbReference type="Gene3D" id="3.40.190.10">
    <property type="entry name" value="Periplasmic binding protein-like II"/>
    <property type="match status" value="2"/>
</dbReference>
<feature type="domain" description="HTH lysR-type" evidence="5">
    <location>
        <begin position="12"/>
        <end position="69"/>
    </location>
</feature>
<accession>A0A225MGC7</accession>
<dbReference type="Pfam" id="PF00126">
    <property type="entry name" value="HTH_1"/>
    <property type="match status" value="1"/>
</dbReference>
<dbReference type="InterPro" id="IPR036390">
    <property type="entry name" value="WH_DNA-bd_sf"/>
</dbReference>
<comment type="similarity">
    <text evidence="1">Belongs to the LysR transcriptional regulatory family.</text>
</comment>
<keyword evidence="4" id="KW-0804">Transcription</keyword>
<evidence type="ECO:0000259" key="5">
    <source>
        <dbReference type="PROSITE" id="PS50931"/>
    </source>
</evidence>
<dbReference type="PANTHER" id="PTHR30537">
    <property type="entry name" value="HTH-TYPE TRANSCRIPTIONAL REGULATOR"/>
    <property type="match status" value="1"/>
</dbReference>
<organism evidence="6 7">
    <name type="scientific">Candidimonas nitroreducens</name>
    <dbReference type="NCBI Taxonomy" id="683354"/>
    <lineage>
        <taxon>Bacteria</taxon>
        <taxon>Pseudomonadati</taxon>
        <taxon>Pseudomonadota</taxon>
        <taxon>Betaproteobacteria</taxon>
        <taxon>Burkholderiales</taxon>
        <taxon>Alcaligenaceae</taxon>
        <taxon>Candidimonas</taxon>
    </lineage>
</organism>
<keyword evidence="3" id="KW-0238">DNA-binding</keyword>
<evidence type="ECO:0000256" key="1">
    <source>
        <dbReference type="ARBA" id="ARBA00009437"/>
    </source>
</evidence>
<dbReference type="Gene3D" id="1.10.10.10">
    <property type="entry name" value="Winged helix-like DNA-binding domain superfamily/Winged helix DNA-binding domain"/>
    <property type="match status" value="1"/>
</dbReference>
<dbReference type="CDD" id="cd08432">
    <property type="entry name" value="PBP2_GcdR_TrpI_HvrB_AmpR_like"/>
    <property type="match status" value="1"/>
</dbReference>
<keyword evidence="7" id="KW-1185">Reference proteome</keyword>
<gene>
    <name evidence="6" type="ORF">CEY11_12325</name>
</gene>
<name>A0A225MGC7_9BURK</name>
<dbReference type="InterPro" id="IPR005119">
    <property type="entry name" value="LysR_subst-bd"/>
</dbReference>
<evidence type="ECO:0000313" key="7">
    <source>
        <dbReference type="Proteomes" id="UP000214603"/>
    </source>
</evidence>
<dbReference type="SUPFAM" id="SSF53850">
    <property type="entry name" value="Periplasmic binding protein-like II"/>
    <property type="match status" value="1"/>
</dbReference>
<dbReference type="GO" id="GO:0006351">
    <property type="term" value="P:DNA-templated transcription"/>
    <property type="evidence" value="ECO:0007669"/>
    <property type="project" value="TreeGrafter"/>
</dbReference>
<dbReference type="RefSeq" id="WP_088603711.1">
    <property type="nucleotide sequence ID" value="NZ_NJIH01000007.1"/>
</dbReference>
<protein>
    <submittedName>
        <fullName evidence="6">LysR family transcriptional regulator</fullName>
    </submittedName>
</protein>
<dbReference type="InterPro" id="IPR036388">
    <property type="entry name" value="WH-like_DNA-bd_sf"/>
</dbReference>
<keyword evidence="2" id="KW-0805">Transcription regulation</keyword>
<evidence type="ECO:0000256" key="4">
    <source>
        <dbReference type="ARBA" id="ARBA00023163"/>
    </source>
</evidence>
<evidence type="ECO:0000256" key="3">
    <source>
        <dbReference type="ARBA" id="ARBA00023125"/>
    </source>
</evidence>
<dbReference type="InterPro" id="IPR058163">
    <property type="entry name" value="LysR-type_TF_proteobact-type"/>
</dbReference>
<dbReference type="PROSITE" id="PS50931">
    <property type="entry name" value="HTH_LYSR"/>
    <property type="match status" value="1"/>
</dbReference>
<dbReference type="FunFam" id="1.10.10.10:FF:000001">
    <property type="entry name" value="LysR family transcriptional regulator"/>
    <property type="match status" value="1"/>
</dbReference>
<evidence type="ECO:0000256" key="2">
    <source>
        <dbReference type="ARBA" id="ARBA00023015"/>
    </source>
</evidence>
<dbReference type="AlphaFoldDB" id="A0A225MGC7"/>
<sequence>MELIKRGGHRIPPLNPLRFFEVVARTQNLTLAAQELCVTQSAVSRQIAVLEAYLGVELFRRGRHGVSLTPIGKAYAEQVIPSFHNISAATARLLASSHGGMLRVRTYTTFASQWLIPRLPDFRSLHPDIDVDIVTGMRDVDFERDAVDLAIQAGVGDWTSARHDMLFYDRIDPVCSPAYLNTHAQGGDDLPALLRGRLLYSRYSHSHSDWEAWLDRNAMTAGTSASEWTGFSISMLAWQSAAAGLGVAMGQIAMLNEEFKLGNLLRPFNKPVRRDHAYYLLRPKQRTDLTKVKVFREWLLKCAAQTRADLDAAD</sequence>